<dbReference type="Pfam" id="PF23010">
    <property type="entry name" value="RA_3"/>
    <property type="match status" value="1"/>
</dbReference>
<feature type="region of interest" description="Disordered" evidence="17">
    <location>
        <begin position="1094"/>
        <end position="1211"/>
    </location>
</feature>
<proteinExistence type="inferred from homology"/>
<feature type="region of interest" description="Disordered" evidence="17">
    <location>
        <begin position="1"/>
        <end position="87"/>
    </location>
</feature>
<dbReference type="SMART" id="SM00044">
    <property type="entry name" value="CYCc"/>
    <property type="match status" value="1"/>
</dbReference>
<dbReference type="InterPro" id="IPR050216">
    <property type="entry name" value="LRR_domain-containing"/>
</dbReference>
<dbReference type="InterPro" id="IPR032675">
    <property type="entry name" value="LRR_dom_sf"/>
</dbReference>
<dbReference type="InterPro" id="IPR001611">
    <property type="entry name" value="Leu-rich_rpt"/>
</dbReference>
<evidence type="ECO:0000256" key="2">
    <source>
        <dbReference type="ARBA" id="ARBA00001946"/>
    </source>
</evidence>
<dbReference type="PROSITE" id="PS51450">
    <property type="entry name" value="LRR"/>
    <property type="match status" value="2"/>
</dbReference>
<gene>
    <name evidence="21" type="ORF">M406DRAFT_347451</name>
</gene>
<feature type="domain" description="PPM-type phosphatase" evidence="20">
    <location>
        <begin position="1416"/>
        <end position="1692"/>
    </location>
</feature>
<evidence type="ECO:0000256" key="13">
    <source>
        <dbReference type="ARBA" id="ARBA00022998"/>
    </source>
</evidence>
<evidence type="ECO:0000256" key="16">
    <source>
        <dbReference type="ARBA" id="ARBA00032637"/>
    </source>
</evidence>
<dbReference type="EC" id="4.6.1.1" evidence="5"/>
<dbReference type="Pfam" id="PF23598">
    <property type="entry name" value="LRR_14"/>
    <property type="match status" value="1"/>
</dbReference>
<feature type="compositionally biased region" description="Low complexity" evidence="17">
    <location>
        <begin position="442"/>
        <end position="453"/>
    </location>
</feature>
<dbReference type="InterPro" id="IPR003591">
    <property type="entry name" value="Leu-rich_rpt_typical-subtyp"/>
</dbReference>
<feature type="compositionally biased region" description="Basic and acidic residues" evidence="17">
    <location>
        <begin position="482"/>
        <end position="492"/>
    </location>
</feature>
<dbReference type="InterPro" id="IPR001932">
    <property type="entry name" value="PPM-type_phosphatase-like_dom"/>
</dbReference>
<dbReference type="InterPro" id="IPR036457">
    <property type="entry name" value="PPM-type-like_dom_sf"/>
</dbReference>
<dbReference type="PROSITE" id="PS50200">
    <property type="entry name" value="RA"/>
    <property type="match status" value="1"/>
</dbReference>
<dbReference type="FunFam" id="3.80.10.10:FF:000305">
    <property type="entry name" value="Adenylate cyclase AcyA"/>
    <property type="match status" value="1"/>
</dbReference>
<dbReference type="InterPro" id="IPR013716">
    <property type="entry name" value="Adenylate_cyclase_G-a-bd"/>
</dbReference>
<dbReference type="SUPFAM" id="SSF55073">
    <property type="entry name" value="Nucleotide cyclase"/>
    <property type="match status" value="1"/>
</dbReference>
<dbReference type="SMART" id="SM00789">
    <property type="entry name" value="Ad_cyc_g-alpha"/>
    <property type="match status" value="1"/>
</dbReference>
<feature type="compositionally biased region" description="Polar residues" evidence="17">
    <location>
        <begin position="8"/>
        <end position="24"/>
    </location>
</feature>
<comment type="catalytic activity">
    <reaction evidence="1">
        <text>ATP = 3',5'-cyclic AMP + diphosphate</text>
        <dbReference type="Rhea" id="RHEA:15389"/>
        <dbReference type="ChEBI" id="CHEBI:30616"/>
        <dbReference type="ChEBI" id="CHEBI:33019"/>
        <dbReference type="ChEBI" id="CHEBI:58165"/>
        <dbReference type="EC" id="4.6.1.1"/>
    </reaction>
</comment>
<dbReference type="SMART" id="SM00369">
    <property type="entry name" value="LRR_TYP"/>
    <property type="match status" value="13"/>
</dbReference>
<dbReference type="Pfam" id="PF13855">
    <property type="entry name" value="LRR_8"/>
    <property type="match status" value="1"/>
</dbReference>
<evidence type="ECO:0000256" key="12">
    <source>
        <dbReference type="ARBA" id="ARBA00022842"/>
    </source>
</evidence>
<evidence type="ECO:0000259" key="18">
    <source>
        <dbReference type="PROSITE" id="PS50125"/>
    </source>
</evidence>
<evidence type="ECO:0000256" key="11">
    <source>
        <dbReference type="ARBA" id="ARBA00022840"/>
    </source>
</evidence>
<evidence type="ECO:0000256" key="3">
    <source>
        <dbReference type="ARBA" id="ARBA00003896"/>
    </source>
</evidence>
<dbReference type="CDD" id="cd00143">
    <property type="entry name" value="PP2Cc"/>
    <property type="match status" value="1"/>
</dbReference>
<feature type="region of interest" description="Disordered" evidence="17">
    <location>
        <begin position="137"/>
        <end position="284"/>
    </location>
</feature>
<evidence type="ECO:0000259" key="20">
    <source>
        <dbReference type="PROSITE" id="PS51746"/>
    </source>
</evidence>
<evidence type="ECO:0000313" key="22">
    <source>
        <dbReference type="Proteomes" id="UP000803844"/>
    </source>
</evidence>
<sequence length="2143" mass="237314">MTRDEQTSRFSSVTSASTESNASDITVKPLPALPRAKDKDKDRLKDKDNGGDDGSIRQRSSSRGSRRAAAPSRIKTDDHGRPHRLSDFANYRRDLAVLEPAGSRAPQIVHQPPSTAASFMQQVAPWMVGAMATTFYNDSSDNLSSASPSQMSPGFRSASVSALGRPTPNPPGSDSPDAAYYNDERRPSIASVTTTASSQASKSSGQRGGIRKLQGFFGEEYPGRDSSETSLPPSFGGKESRSHSYSHTPRPHRDRNYSNATDHTRDASPSSSRPRTPVPAPEVVPFLYQEAQDIAIYGEAPVRGVLAGPDRERYASENGSQNPPKTSSSNRSGQSITHGQGHSHRHNKSNDDSRILRPSISREDSQASMLHTSKTAQNNVFGSRSRAQSPTPSGHSSLGMKNGGLDGPASPSYNHHHKKGIFNRFRGRKEKEEIGPPLNKKLSTSTQSLASTLVARPSRQEFTKDDGPVVYGQTLGSAGRDPTAEPPRRPETARQATFNNKFPFSKKGRSHKGYDDPDELIGPTERSNDKGTYFKLDTDLDDMSGIVTRHAPLTPIIPGTSTAPETEKPPVPPRNNGVNGVWNAPDSWAVRKTDLEATTQALELEEIGSPPRPDEKLAPYCIRVFRSDGTFATLQMALDSSVQDLIGQIIKKSYVTESLDNYHIVLKKHDLVRLLNHAERPLYIQKRLLQQVGYEERDRIEDLGREDNSYICRFLFLSAKESDFHASTHDLGFGRMQKFNHIDLSGRNLVTIPISLYSKASEIISLNLSRNLSLDLPRDFIHSCVNLRDIKYNNNEARKLPLSFSRANKLTYLDVSNNRLEQLEHAELGSLTGLLKLNLANNRLKHLPPYFGAYRSLRTLNLSSNFLENFPSFLCELESLVDLDVSFNLIMSFPDNIGNLKSLERLVVTNNRLSGALPDSFKNLQSLRELDVKYNAISAMDVISELPKLEIMTADHNAISQFLGSFERLRSLKLNANPITKFGITAPVPTLKHLNLSHAQLASIDDTFHNILNLERLVLDKNYFASLPAQIGSLRRLEHFSIANNSLGELPAEIGCLTELRVLDVRSNNLRKLPMDIWWAHKLETLNASTNILDSFPKPASRPPQPPPDLTASQSSTGLKPSSNGGLSPSPSTDDLMPDGSRRPSQASSTLLSVGPSPVPAGPDRKSSVVSVYGKGGRKTSVMSRTTTSQSSSSLPPPMPGPRKDSGLSSRLTNTFAGSLRNLYLADNQLDDEVFDHITLLGELRVLNLSYNELSDMPQRSIKSWPQLVELYLSGNELTSLPADDLEEYNSLQVIHINSNKFTNLPADISKAKKLAVLDCGSNYLKYNISNVPYDWNWNLNPNLRFLNLSGNRRLEIKQTQNGPANANRENYTDFSSLLNLRVLGLMDVTLIVPSIPDQSEDRRVRTSGSLAGFLPYGMADTLGRNEHLSTIDLVVPRFNASDTETLLGLFDGQALSSGGSKIAKYLHENFGHIFSMELEAIKSKPNDTPVDAMRRAFLALNKDLVTIAIQHAEERPIVSHRGSSASVVLSKEDLNSGAVATVAYLHGQELYIANVGDVQALLIESDSTQKILTHKHDPAEPNERSRIRDAGGWVSRNGRLNDLLEVSRAFGYADLMPAVQAAPHVAHITIKEQHEVIVMATRELWEYLTPTLVTDVVKNERPDLMRASQKVRDLAMAYGASGKIMVMMISVADMKKRSERSRMHRGQSMSLVPSGLDSDLLPREMRKNKRAAKNDALDSNLRKVGTEVPAPTGMIAIVFTDIKNSTNLWETYPAAMRSAIKAHNDIMRRQLRRIGGYEVKTEGDAFMVSFPTATSALLWCFAVQTALLYGDWPQEMLNSVNCQPLYDKDNNLIFRGLSVRMGTHWGEPLCEVDPITHRMDYYGPIVNKASRVSACADGGQITVSSDFISEIQRCLETYQDSSSNLDDGLEEEPFAQAVRKELRNLSSQGFEVKEMGEKKLKGLENPEVIYSLYPHSLAGRIEQHLFHERQVSGEAGKPAALAHAGELAFDPEVIWALWRVSLRLEMLCSTLEENSGRGLQPPETELLERMKQKGGEVTERFLVNFMEHQVSRIETCVSTLTMRHLAAGNGPIAKLEDLRAPMTDVLSGLAEQLLELQRYKARFGELEDHHIVEEDLTDSETE</sequence>
<dbReference type="InterPro" id="IPR000159">
    <property type="entry name" value="RA_dom"/>
</dbReference>
<dbReference type="GO" id="GO:0005524">
    <property type="term" value="F:ATP binding"/>
    <property type="evidence" value="ECO:0007669"/>
    <property type="project" value="UniProtKB-KW"/>
</dbReference>
<comment type="cofactor">
    <cofactor evidence="2">
        <name>Mg(2+)</name>
        <dbReference type="ChEBI" id="CHEBI:18420"/>
    </cofactor>
</comment>
<dbReference type="CDD" id="cd17214">
    <property type="entry name" value="RA_CYR1_like"/>
    <property type="match status" value="1"/>
</dbReference>
<feature type="compositionally biased region" description="Basic and acidic residues" evidence="17">
    <location>
        <begin position="74"/>
        <end position="87"/>
    </location>
</feature>
<feature type="compositionally biased region" description="Low complexity" evidence="17">
    <location>
        <begin position="1118"/>
        <end position="1132"/>
    </location>
</feature>
<dbReference type="Pfam" id="PF08509">
    <property type="entry name" value="Ad_cyc_g-alpha"/>
    <property type="match status" value="1"/>
</dbReference>
<dbReference type="PANTHER" id="PTHR48051:SF1">
    <property type="entry name" value="RAS SUPPRESSOR PROTEIN 1"/>
    <property type="match status" value="1"/>
</dbReference>
<dbReference type="SMART" id="SM00332">
    <property type="entry name" value="PP2Cc"/>
    <property type="match status" value="1"/>
</dbReference>
<dbReference type="SMART" id="SM00314">
    <property type="entry name" value="RA"/>
    <property type="match status" value="1"/>
</dbReference>
<reference evidence="21" key="1">
    <citation type="journal article" date="2020" name="Phytopathology">
        <title>Genome sequence of the chestnut blight fungus Cryphonectria parasitica EP155: A fundamental resource for an archetypical invasive plant pathogen.</title>
        <authorList>
            <person name="Crouch J.A."/>
            <person name="Dawe A."/>
            <person name="Aerts A."/>
            <person name="Barry K."/>
            <person name="Churchill A.C.L."/>
            <person name="Grimwood J."/>
            <person name="Hillman B."/>
            <person name="Milgroom M.G."/>
            <person name="Pangilinan J."/>
            <person name="Smith M."/>
            <person name="Salamov A."/>
            <person name="Schmutz J."/>
            <person name="Yadav J."/>
            <person name="Grigoriev I.V."/>
            <person name="Nuss D."/>
        </authorList>
    </citation>
    <scope>NUCLEOTIDE SEQUENCE</scope>
    <source>
        <strain evidence="21">EP155</strain>
    </source>
</reference>
<evidence type="ECO:0000256" key="6">
    <source>
        <dbReference type="ARBA" id="ARBA00021420"/>
    </source>
</evidence>
<dbReference type="GO" id="GO:0006171">
    <property type="term" value="P:cAMP biosynthetic process"/>
    <property type="evidence" value="ECO:0007669"/>
    <property type="project" value="UniProtKB-KW"/>
</dbReference>
<feature type="domain" description="Ras-associating" evidence="19">
    <location>
        <begin position="618"/>
        <end position="709"/>
    </location>
</feature>
<feature type="region of interest" description="Disordered" evidence="17">
    <location>
        <begin position="552"/>
        <end position="580"/>
    </location>
</feature>
<evidence type="ECO:0000256" key="9">
    <source>
        <dbReference type="ARBA" id="ARBA00022737"/>
    </source>
</evidence>
<feature type="compositionally biased region" description="Basic and acidic residues" evidence="17">
    <location>
        <begin position="35"/>
        <end position="56"/>
    </location>
</feature>
<dbReference type="FunFam" id="3.60.40.10:FF:000055">
    <property type="entry name" value="Adenylate cyclase AcyA"/>
    <property type="match status" value="1"/>
</dbReference>
<dbReference type="GO" id="GO:0000287">
    <property type="term" value="F:magnesium ion binding"/>
    <property type="evidence" value="ECO:0007669"/>
    <property type="project" value="InterPro"/>
</dbReference>
<keyword evidence="22" id="KW-1185">Reference proteome</keyword>
<keyword evidence="13" id="KW-0115">cAMP biosynthesis</keyword>
<keyword evidence="10" id="KW-0547">Nucleotide-binding</keyword>
<feature type="compositionally biased region" description="Basic and acidic residues" evidence="17">
    <location>
        <begin position="348"/>
        <end position="365"/>
    </location>
</feature>
<evidence type="ECO:0000256" key="8">
    <source>
        <dbReference type="ARBA" id="ARBA00022723"/>
    </source>
</evidence>
<dbReference type="InterPro" id="IPR029787">
    <property type="entry name" value="Nucleotide_cyclase"/>
</dbReference>
<comment type="caution">
    <text evidence="21">The sequence shown here is derived from an EMBL/GenBank/DDBJ whole genome shotgun (WGS) entry which is preliminary data.</text>
</comment>
<protein>
    <recommendedName>
        <fullName evidence="6">Adenylate cyclase</fullName>
        <ecNumber evidence="5">4.6.1.1</ecNumber>
    </recommendedName>
    <alternativeName>
        <fullName evidence="15">ATP pyrophosphate-lyase</fullName>
    </alternativeName>
    <alternativeName>
        <fullName evidence="16">Adenylyl cyclase</fullName>
    </alternativeName>
</protein>
<dbReference type="Gene3D" id="3.60.40.10">
    <property type="entry name" value="PPM-type phosphatase domain"/>
    <property type="match status" value="1"/>
</dbReference>
<dbReference type="GO" id="GO:0035556">
    <property type="term" value="P:intracellular signal transduction"/>
    <property type="evidence" value="ECO:0007669"/>
    <property type="project" value="InterPro"/>
</dbReference>
<feature type="compositionally biased region" description="Basic and acidic residues" evidence="17">
    <location>
        <begin position="458"/>
        <end position="467"/>
    </location>
</feature>
<evidence type="ECO:0000256" key="14">
    <source>
        <dbReference type="ARBA" id="ARBA00023239"/>
    </source>
</evidence>
<feature type="compositionally biased region" description="Low complexity" evidence="17">
    <location>
        <begin position="1180"/>
        <end position="1194"/>
    </location>
</feature>
<accession>A0A9P5CKR0</accession>
<dbReference type="GO" id="GO:0004016">
    <property type="term" value="F:adenylate cyclase activity"/>
    <property type="evidence" value="ECO:0007669"/>
    <property type="project" value="UniProtKB-EC"/>
</dbReference>
<keyword evidence="14" id="KW-0456">Lyase</keyword>
<dbReference type="PANTHER" id="PTHR48051">
    <property type="match status" value="1"/>
</dbReference>
<feature type="domain" description="Guanylate cyclase" evidence="18">
    <location>
        <begin position="1757"/>
        <end position="1894"/>
    </location>
</feature>
<evidence type="ECO:0000256" key="4">
    <source>
        <dbReference type="ARBA" id="ARBA00005381"/>
    </source>
</evidence>
<comment type="similarity">
    <text evidence="4">Belongs to the adenylyl cyclase class-3 family.</text>
</comment>
<dbReference type="GeneID" id="63839427"/>
<comment type="function">
    <text evidence="3">Plays essential roles in regulation of cellular metabolism by catalyzing the synthesis of a second messenger, cAMP.</text>
</comment>
<dbReference type="SUPFAM" id="SSF81606">
    <property type="entry name" value="PP2C-like"/>
    <property type="match status" value="1"/>
</dbReference>
<keyword evidence="7" id="KW-0433">Leucine-rich repeat</keyword>
<dbReference type="InterPro" id="IPR055414">
    <property type="entry name" value="LRR_R13L4/SHOC2-like"/>
</dbReference>
<feature type="compositionally biased region" description="Polar residues" evidence="17">
    <location>
        <begin position="366"/>
        <end position="396"/>
    </location>
</feature>
<evidence type="ECO:0000256" key="7">
    <source>
        <dbReference type="ARBA" id="ARBA00022614"/>
    </source>
</evidence>
<feature type="compositionally biased region" description="Pro residues" evidence="17">
    <location>
        <begin position="1100"/>
        <end position="1109"/>
    </location>
</feature>
<feature type="compositionally biased region" description="Low complexity" evidence="17">
    <location>
        <begin position="137"/>
        <end position="149"/>
    </location>
</feature>
<dbReference type="OrthoDB" id="2021138at2759"/>
<feature type="compositionally biased region" description="Low complexity" evidence="17">
    <location>
        <begin position="57"/>
        <end position="73"/>
    </location>
</feature>
<feature type="compositionally biased region" description="Polar residues" evidence="17">
    <location>
        <begin position="1143"/>
        <end position="1152"/>
    </location>
</feature>
<dbReference type="EMBL" id="MU032350">
    <property type="protein sequence ID" value="KAF3762318.1"/>
    <property type="molecule type" value="Genomic_DNA"/>
</dbReference>
<evidence type="ECO:0000313" key="21">
    <source>
        <dbReference type="EMBL" id="KAF3762318.1"/>
    </source>
</evidence>
<dbReference type="PROSITE" id="PS51746">
    <property type="entry name" value="PPM_2"/>
    <property type="match status" value="1"/>
</dbReference>
<evidence type="ECO:0000256" key="10">
    <source>
        <dbReference type="ARBA" id="ARBA00022741"/>
    </source>
</evidence>
<evidence type="ECO:0000256" key="17">
    <source>
        <dbReference type="SAM" id="MobiDB-lite"/>
    </source>
</evidence>
<dbReference type="PROSITE" id="PS50125">
    <property type="entry name" value="GUANYLATE_CYCLASE_2"/>
    <property type="match status" value="1"/>
</dbReference>
<dbReference type="InterPro" id="IPR055071">
    <property type="entry name" value="RA_PHLPP-like"/>
</dbReference>
<keyword evidence="12" id="KW-0460">Magnesium</keyword>
<evidence type="ECO:0000256" key="15">
    <source>
        <dbReference type="ARBA" id="ARBA00032597"/>
    </source>
</evidence>
<dbReference type="SUPFAM" id="SSF52058">
    <property type="entry name" value="L domain-like"/>
    <property type="match status" value="2"/>
</dbReference>
<keyword evidence="9" id="KW-0677">Repeat</keyword>
<dbReference type="Proteomes" id="UP000803844">
    <property type="component" value="Unassembled WGS sequence"/>
</dbReference>
<feature type="compositionally biased region" description="Basic residues" evidence="17">
    <location>
        <begin position="414"/>
        <end position="428"/>
    </location>
</feature>
<evidence type="ECO:0000259" key="19">
    <source>
        <dbReference type="PROSITE" id="PS50200"/>
    </source>
</evidence>
<dbReference type="InterPro" id="IPR001054">
    <property type="entry name" value="A/G_cyclase"/>
</dbReference>
<dbReference type="FunFam" id="3.80.10.10:FF:000220">
    <property type="entry name" value="Adenylate cyclase AcyA"/>
    <property type="match status" value="1"/>
</dbReference>
<feature type="region of interest" description="Disordered" evidence="17">
    <location>
        <begin position="308"/>
        <end position="532"/>
    </location>
</feature>
<dbReference type="GO" id="GO:0005737">
    <property type="term" value="C:cytoplasm"/>
    <property type="evidence" value="ECO:0007669"/>
    <property type="project" value="TreeGrafter"/>
</dbReference>
<keyword evidence="8" id="KW-0479">Metal-binding</keyword>
<feature type="compositionally biased region" description="Low complexity" evidence="17">
    <location>
        <begin position="188"/>
        <end position="204"/>
    </location>
</feature>
<dbReference type="RefSeq" id="XP_040773297.1">
    <property type="nucleotide sequence ID" value="XM_040922298.1"/>
</dbReference>
<dbReference type="CDD" id="cd07302">
    <property type="entry name" value="CHD"/>
    <property type="match status" value="1"/>
</dbReference>
<evidence type="ECO:0000256" key="5">
    <source>
        <dbReference type="ARBA" id="ARBA00012201"/>
    </source>
</evidence>
<organism evidence="21 22">
    <name type="scientific">Cryphonectria parasitica (strain ATCC 38755 / EP155)</name>
    <dbReference type="NCBI Taxonomy" id="660469"/>
    <lineage>
        <taxon>Eukaryota</taxon>
        <taxon>Fungi</taxon>
        <taxon>Dikarya</taxon>
        <taxon>Ascomycota</taxon>
        <taxon>Pezizomycotina</taxon>
        <taxon>Sordariomycetes</taxon>
        <taxon>Sordariomycetidae</taxon>
        <taxon>Diaporthales</taxon>
        <taxon>Cryphonectriaceae</taxon>
        <taxon>Cryphonectria-Endothia species complex</taxon>
        <taxon>Cryphonectria</taxon>
    </lineage>
</organism>
<dbReference type="Pfam" id="PF00481">
    <property type="entry name" value="PP2C"/>
    <property type="match status" value="1"/>
</dbReference>
<dbReference type="Gene3D" id="3.80.10.10">
    <property type="entry name" value="Ribonuclease Inhibitor"/>
    <property type="match status" value="3"/>
</dbReference>
<dbReference type="Pfam" id="PF00211">
    <property type="entry name" value="Guanylate_cyc"/>
    <property type="match status" value="1"/>
</dbReference>
<keyword evidence="11" id="KW-0067">ATP-binding</keyword>
<dbReference type="FunFam" id="3.80.10.10:FF:000408">
    <property type="entry name" value="Adenylate cyclase"/>
    <property type="match status" value="1"/>
</dbReference>
<dbReference type="Gene3D" id="3.30.70.1230">
    <property type="entry name" value="Nucleotide cyclase"/>
    <property type="match status" value="1"/>
</dbReference>
<name>A0A9P5CKR0_CRYP1</name>
<evidence type="ECO:0000256" key="1">
    <source>
        <dbReference type="ARBA" id="ARBA00001593"/>
    </source>
</evidence>
<feature type="compositionally biased region" description="Polar residues" evidence="17">
    <location>
        <begin position="317"/>
        <end position="340"/>
    </location>
</feature>
<dbReference type="SMART" id="SM00364">
    <property type="entry name" value="LRR_BAC"/>
    <property type="match status" value="11"/>
</dbReference>